<dbReference type="GeneID" id="30018101"/>
<accession>A0A168CDN1</accession>
<evidence type="ECO:0000256" key="2">
    <source>
        <dbReference type="ARBA" id="ARBA00023015"/>
    </source>
</evidence>
<dbReference type="OrthoDB" id="5392779at2759"/>
<feature type="compositionally biased region" description="Basic and acidic residues" evidence="5">
    <location>
        <begin position="84"/>
        <end position="106"/>
    </location>
</feature>
<dbReference type="PANTHER" id="PTHR47840">
    <property type="entry name" value="ZN(II)2CYS6 TRANSCRIPTION FACTOR (EUROFUNG)-RELATED"/>
    <property type="match status" value="1"/>
</dbReference>
<comment type="caution">
    <text evidence="7">The sequence shown here is derived from an EMBL/GenBank/DDBJ whole genome shotgun (WGS) entry which is preliminary data.</text>
</comment>
<feature type="domain" description="Zn(2)-C6 fungal-type" evidence="6">
    <location>
        <begin position="36"/>
        <end position="69"/>
    </location>
</feature>
<feature type="compositionally biased region" description="Pro residues" evidence="5">
    <location>
        <begin position="410"/>
        <end position="430"/>
    </location>
</feature>
<evidence type="ECO:0000256" key="1">
    <source>
        <dbReference type="ARBA" id="ARBA00022723"/>
    </source>
</evidence>
<keyword evidence="2" id="KW-0805">Transcription regulation</keyword>
<evidence type="ECO:0000256" key="3">
    <source>
        <dbReference type="ARBA" id="ARBA00023163"/>
    </source>
</evidence>
<dbReference type="CDD" id="cd00067">
    <property type="entry name" value="GAL4"/>
    <property type="match status" value="1"/>
</dbReference>
<feature type="region of interest" description="Disordered" evidence="5">
    <location>
        <begin position="1"/>
        <end position="33"/>
    </location>
</feature>
<dbReference type="InterPro" id="IPR007219">
    <property type="entry name" value="XnlR_reg_dom"/>
</dbReference>
<dbReference type="RefSeq" id="XP_018707139.1">
    <property type="nucleotide sequence ID" value="XM_018845416.1"/>
</dbReference>
<gene>
    <name evidence="7" type="ORF">ISF_01809</name>
</gene>
<keyword evidence="3" id="KW-0804">Transcription</keyword>
<sequence>MADANPTGSGSSTSTSPGAATTRPVRRRKVRKGTQSCWECKRRKIRCTFASPGVHAVCDGCKSRGTRCVGQEYEDEPAPVTVAADRRADRPRLSRHESVQQDESQHTSDLNSTVTKHPVPDPSSSSSVALGLDARSSAELSRHLLSLWPSEPDVDRILAAQANTSFLLHGIVCQPYEGYFARHHGSWLRRSCLQRPADGTHPVLVARSMLMLVTLLDGLPAAGGGGGDDTAGEALKERLYSAAAKLVTANHELPPSLEGIESHLMEVMHLANRGNLRRAWLVNRRAVSLAQMMGLHAATTSGSSSRSSSSVAALHPSTRARVRPDYAWFRLVFTDRHLSLLLGLPQATTDNEAFAARGVLEAHPPLERFERVMGVACSLILQRNAVSASSSSGDLDTTYEIDRTLQRAAAPPPPIGSPATTRPPSPRPPG</sequence>
<name>A0A168CDN1_CORFA</name>
<dbReference type="STRING" id="1081104.A0A168CDN1"/>
<dbReference type="Proteomes" id="UP000076744">
    <property type="component" value="Unassembled WGS sequence"/>
</dbReference>
<proteinExistence type="predicted"/>
<dbReference type="PANTHER" id="PTHR47840:SF1">
    <property type="entry name" value="ZN(II)2CYS6 TRANSCRIPTION FACTOR (EUROFUNG)"/>
    <property type="match status" value="1"/>
</dbReference>
<evidence type="ECO:0000259" key="6">
    <source>
        <dbReference type="PROSITE" id="PS50048"/>
    </source>
</evidence>
<protein>
    <submittedName>
        <fullName evidence="7">C6 zinc finger domain containing protein</fullName>
    </submittedName>
</protein>
<reference evidence="7 8" key="1">
    <citation type="journal article" date="2016" name="Genome Biol. Evol.">
        <title>Divergent and convergent evolution of fungal pathogenicity.</title>
        <authorList>
            <person name="Shang Y."/>
            <person name="Xiao G."/>
            <person name="Zheng P."/>
            <person name="Cen K."/>
            <person name="Zhan S."/>
            <person name="Wang C."/>
        </authorList>
    </citation>
    <scope>NUCLEOTIDE SEQUENCE [LARGE SCALE GENOMIC DNA]</scope>
    <source>
        <strain evidence="7 8">ARSEF 2679</strain>
    </source>
</reference>
<feature type="region of interest" description="Disordered" evidence="5">
    <location>
        <begin position="389"/>
        <end position="430"/>
    </location>
</feature>
<dbReference type="InterPro" id="IPR036864">
    <property type="entry name" value="Zn2-C6_fun-type_DNA-bd_sf"/>
</dbReference>
<dbReference type="EMBL" id="AZHB01000003">
    <property type="protein sequence ID" value="OAA71258.1"/>
    <property type="molecule type" value="Genomic_DNA"/>
</dbReference>
<keyword evidence="1" id="KW-0479">Metal-binding</keyword>
<organism evidence="7 8">
    <name type="scientific">Cordyceps fumosorosea (strain ARSEF 2679)</name>
    <name type="common">Isaria fumosorosea</name>
    <dbReference type="NCBI Taxonomy" id="1081104"/>
    <lineage>
        <taxon>Eukaryota</taxon>
        <taxon>Fungi</taxon>
        <taxon>Dikarya</taxon>
        <taxon>Ascomycota</taxon>
        <taxon>Pezizomycotina</taxon>
        <taxon>Sordariomycetes</taxon>
        <taxon>Hypocreomycetidae</taxon>
        <taxon>Hypocreales</taxon>
        <taxon>Cordycipitaceae</taxon>
        <taxon>Cordyceps</taxon>
    </lineage>
</organism>
<dbReference type="SMART" id="SM00906">
    <property type="entry name" value="Fungal_trans"/>
    <property type="match status" value="1"/>
</dbReference>
<feature type="compositionally biased region" description="Low complexity" evidence="5">
    <location>
        <begin position="1"/>
        <end position="23"/>
    </location>
</feature>
<dbReference type="SUPFAM" id="SSF57701">
    <property type="entry name" value="Zn2/Cys6 DNA-binding domain"/>
    <property type="match status" value="1"/>
</dbReference>
<evidence type="ECO:0000256" key="5">
    <source>
        <dbReference type="SAM" id="MobiDB-lite"/>
    </source>
</evidence>
<dbReference type="GO" id="GO:0006351">
    <property type="term" value="P:DNA-templated transcription"/>
    <property type="evidence" value="ECO:0007669"/>
    <property type="project" value="InterPro"/>
</dbReference>
<dbReference type="AlphaFoldDB" id="A0A168CDN1"/>
<evidence type="ECO:0000313" key="8">
    <source>
        <dbReference type="Proteomes" id="UP000076744"/>
    </source>
</evidence>
<dbReference type="InterPro" id="IPR001138">
    <property type="entry name" value="Zn2Cys6_DnaBD"/>
</dbReference>
<feature type="region of interest" description="Disordered" evidence="5">
    <location>
        <begin position="79"/>
        <end position="130"/>
    </location>
</feature>
<dbReference type="Gene3D" id="4.10.240.10">
    <property type="entry name" value="Zn(2)-C6 fungal-type DNA-binding domain"/>
    <property type="match status" value="1"/>
</dbReference>
<dbReference type="Pfam" id="PF00172">
    <property type="entry name" value="Zn_clus"/>
    <property type="match status" value="1"/>
</dbReference>
<dbReference type="GO" id="GO:0000981">
    <property type="term" value="F:DNA-binding transcription factor activity, RNA polymerase II-specific"/>
    <property type="evidence" value="ECO:0007669"/>
    <property type="project" value="InterPro"/>
</dbReference>
<keyword evidence="8" id="KW-1185">Reference proteome</keyword>
<dbReference type="PROSITE" id="PS00463">
    <property type="entry name" value="ZN2_CY6_FUNGAL_1"/>
    <property type="match status" value="1"/>
</dbReference>
<dbReference type="GO" id="GO:0008270">
    <property type="term" value="F:zinc ion binding"/>
    <property type="evidence" value="ECO:0007669"/>
    <property type="project" value="InterPro"/>
</dbReference>
<dbReference type="CDD" id="cd12148">
    <property type="entry name" value="fungal_TF_MHR"/>
    <property type="match status" value="1"/>
</dbReference>
<evidence type="ECO:0000313" key="7">
    <source>
        <dbReference type="EMBL" id="OAA71258.1"/>
    </source>
</evidence>
<dbReference type="PROSITE" id="PS50048">
    <property type="entry name" value="ZN2_CY6_FUNGAL_2"/>
    <property type="match status" value="1"/>
</dbReference>
<keyword evidence="4" id="KW-0539">Nucleus</keyword>
<evidence type="ECO:0000256" key="4">
    <source>
        <dbReference type="ARBA" id="ARBA00023242"/>
    </source>
</evidence>
<dbReference type="SMART" id="SM00066">
    <property type="entry name" value="GAL4"/>
    <property type="match status" value="1"/>
</dbReference>
<dbReference type="GO" id="GO:0003677">
    <property type="term" value="F:DNA binding"/>
    <property type="evidence" value="ECO:0007669"/>
    <property type="project" value="InterPro"/>
</dbReference>